<evidence type="ECO:0000256" key="3">
    <source>
        <dbReference type="ARBA" id="ARBA00023065"/>
    </source>
</evidence>
<dbReference type="GO" id="GO:0033178">
    <property type="term" value="C:proton-transporting two-sector ATPase complex, catalytic domain"/>
    <property type="evidence" value="ECO:0007669"/>
    <property type="project" value="InterPro"/>
</dbReference>
<dbReference type="Pfam" id="PF01991">
    <property type="entry name" value="vATP-synt_E"/>
    <property type="match status" value="1"/>
</dbReference>
<dbReference type="Gene3D" id="6.10.250.1620">
    <property type="match status" value="1"/>
</dbReference>
<evidence type="ECO:0000256" key="2">
    <source>
        <dbReference type="ARBA" id="ARBA00022448"/>
    </source>
</evidence>
<evidence type="ECO:0000313" key="5">
    <source>
        <dbReference type="Proteomes" id="UP001176517"/>
    </source>
</evidence>
<dbReference type="HAMAP" id="MF_00311">
    <property type="entry name" value="ATP_synth_E_arch"/>
    <property type="match status" value="1"/>
</dbReference>
<dbReference type="Proteomes" id="UP001176517">
    <property type="component" value="Unassembled WGS sequence"/>
</dbReference>
<dbReference type="InterPro" id="IPR002842">
    <property type="entry name" value="ATPase_V1_Esu"/>
</dbReference>
<evidence type="ECO:0000313" key="4">
    <source>
        <dbReference type="EMBL" id="KAK0547444.1"/>
    </source>
</evidence>
<dbReference type="AlphaFoldDB" id="A0AAN6GRM1"/>
<comment type="similarity">
    <text evidence="1">Belongs to the V-ATPase E subunit family.</text>
</comment>
<keyword evidence="2" id="KW-0813">Transport</keyword>
<comment type="caution">
    <text evidence="4">The sequence shown here is derived from an EMBL/GenBank/DDBJ whole genome shotgun (WGS) entry which is preliminary data.</text>
</comment>
<organism evidence="4 5">
    <name type="scientific">Tilletia horrida</name>
    <dbReference type="NCBI Taxonomy" id="155126"/>
    <lineage>
        <taxon>Eukaryota</taxon>
        <taxon>Fungi</taxon>
        <taxon>Dikarya</taxon>
        <taxon>Basidiomycota</taxon>
        <taxon>Ustilaginomycotina</taxon>
        <taxon>Exobasidiomycetes</taxon>
        <taxon>Tilletiales</taxon>
        <taxon>Tilletiaceae</taxon>
        <taxon>Tilletia</taxon>
    </lineage>
</organism>
<proteinExistence type="inferred from homology"/>
<dbReference type="InterPro" id="IPR038495">
    <property type="entry name" value="ATPase_E_C"/>
</dbReference>
<sequence length="228" mass="25333">MAPNRPLSDDEVMTEMKKMVSFIKQEALEKAREIQIKADEEFAIEKAKIVRQEAINIDATYDKKFKQAEVAQKIAQSNATNKSRLAVLQAREAKLQDLFTAAREGLTAITKDQSKYQTLLRDLILQGLLQLMEDKVEVTVREQDVEVAKKAAEAAAGAYQEKSGKSTSVDVVSGLPKNSSGGVALSGYGGKIKVNNTLEERLRLLEEQMLPEIRMDLYGANPARKFTN</sequence>
<dbReference type="SUPFAM" id="SSF160527">
    <property type="entry name" value="V-type ATPase subunit E-like"/>
    <property type="match status" value="1"/>
</dbReference>
<evidence type="ECO:0000256" key="1">
    <source>
        <dbReference type="ARBA" id="ARBA00005901"/>
    </source>
</evidence>
<reference evidence="4" key="1">
    <citation type="journal article" date="2023" name="PhytoFront">
        <title>Draft Genome Resources of Seven Strains of Tilletia horrida, Causal Agent of Kernel Smut of Rice.</title>
        <authorList>
            <person name="Khanal S."/>
            <person name="Antony Babu S."/>
            <person name="Zhou X.G."/>
        </authorList>
    </citation>
    <scope>NUCLEOTIDE SEQUENCE</scope>
    <source>
        <strain evidence="4">TX6</strain>
    </source>
</reference>
<dbReference type="GO" id="GO:0046961">
    <property type="term" value="F:proton-transporting ATPase activity, rotational mechanism"/>
    <property type="evidence" value="ECO:0007669"/>
    <property type="project" value="InterPro"/>
</dbReference>
<keyword evidence="3" id="KW-0406">Ion transport</keyword>
<gene>
    <name evidence="4" type="primary">VMA4</name>
    <name evidence="4" type="ORF">OC846_004862</name>
</gene>
<dbReference type="PANTHER" id="PTHR45715">
    <property type="entry name" value="ATPASE H+-TRANSPORTING V1 SUBUNIT E1A-RELATED"/>
    <property type="match status" value="1"/>
</dbReference>
<accession>A0AAN6GRM1</accession>
<keyword evidence="5" id="KW-1185">Reference proteome</keyword>
<protein>
    <submittedName>
        <fullName evidence="4">V-ATPase V1 sector subunit E</fullName>
    </submittedName>
</protein>
<dbReference type="EMBL" id="JAPDMZ010000161">
    <property type="protein sequence ID" value="KAK0547444.1"/>
    <property type="molecule type" value="Genomic_DNA"/>
</dbReference>
<name>A0AAN6GRM1_9BASI</name>
<dbReference type="Gene3D" id="3.30.2320.30">
    <property type="entry name" value="ATP synthase, E subunit, C-terminal"/>
    <property type="match status" value="1"/>
</dbReference>